<evidence type="ECO:0000313" key="1">
    <source>
        <dbReference type="EMBL" id="MDQ0273130.1"/>
    </source>
</evidence>
<dbReference type="InterPro" id="IPR016181">
    <property type="entry name" value="Acyl_CoA_acyltransferase"/>
</dbReference>
<sequence length="53" mass="6401">MREMFVVGDSELNLNKIWLKVEIDNEKAIKSYKRIGYVEEDLKTRPIKEWEIC</sequence>
<accession>A0ABU0APK4</accession>
<name>A0ABU0APK4_9BACI</name>
<dbReference type="Gene3D" id="3.40.630.30">
    <property type="match status" value="1"/>
</dbReference>
<dbReference type="SUPFAM" id="SSF55729">
    <property type="entry name" value="Acyl-CoA N-acyltransferases (Nat)"/>
    <property type="match status" value="1"/>
</dbReference>
<dbReference type="EMBL" id="JAUSUB010000033">
    <property type="protein sequence ID" value="MDQ0273130.1"/>
    <property type="molecule type" value="Genomic_DNA"/>
</dbReference>
<comment type="caution">
    <text evidence="1">The sequence shown here is derived from an EMBL/GenBank/DDBJ whole genome shotgun (WGS) entry which is preliminary data.</text>
</comment>
<gene>
    <name evidence="1" type="ORF">J2S17_005048</name>
</gene>
<proteinExistence type="predicted"/>
<dbReference type="Proteomes" id="UP001238088">
    <property type="component" value="Unassembled WGS sequence"/>
</dbReference>
<evidence type="ECO:0000313" key="2">
    <source>
        <dbReference type="Proteomes" id="UP001238088"/>
    </source>
</evidence>
<keyword evidence="2" id="KW-1185">Reference proteome</keyword>
<protein>
    <submittedName>
        <fullName evidence="1">RimJ/RimL family protein N-acetyltransferase</fullName>
    </submittedName>
</protein>
<reference evidence="1 2" key="1">
    <citation type="submission" date="2023-07" db="EMBL/GenBank/DDBJ databases">
        <title>Genomic Encyclopedia of Type Strains, Phase IV (KMG-IV): sequencing the most valuable type-strain genomes for metagenomic binning, comparative biology and taxonomic classification.</title>
        <authorList>
            <person name="Goeker M."/>
        </authorList>
    </citation>
    <scope>NUCLEOTIDE SEQUENCE [LARGE SCALE GENOMIC DNA]</scope>
    <source>
        <strain evidence="1 2">DSM 23494</strain>
    </source>
</reference>
<organism evidence="1 2">
    <name type="scientific">Cytobacillus purgationiresistens</name>
    <dbReference type="NCBI Taxonomy" id="863449"/>
    <lineage>
        <taxon>Bacteria</taxon>
        <taxon>Bacillati</taxon>
        <taxon>Bacillota</taxon>
        <taxon>Bacilli</taxon>
        <taxon>Bacillales</taxon>
        <taxon>Bacillaceae</taxon>
        <taxon>Cytobacillus</taxon>
    </lineage>
</organism>